<keyword evidence="3" id="KW-1185">Reference proteome</keyword>
<feature type="non-terminal residue" evidence="2">
    <location>
        <position position="1"/>
    </location>
</feature>
<evidence type="ECO:0000313" key="3">
    <source>
        <dbReference type="Proteomes" id="UP000054538"/>
    </source>
</evidence>
<reference evidence="3" key="2">
    <citation type="submission" date="2015-01" db="EMBL/GenBank/DDBJ databases">
        <title>Evolutionary Origins and Diversification of the Mycorrhizal Mutualists.</title>
        <authorList>
            <consortium name="DOE Joint Genome Institute"/>
            <consortium name="Mycorrhizal Genomics Consortium"/>
            <person name="Kohler A."/>
            <person name="Kuo A."/>
            <person name="Nagy L.G."/>
            <person name="Floudas D."/>
            <person name="Copeland A."/>
            <person name="Barry K.W."/>
            <person name="Cichocki N."/>
            <person name="Veneault-Fourrey C."/>
            <person name="LaButti K."/>
            <person name="Lindquist E.A."/>
            <person name="Lipzen A."/>
            <person name="Lundell T."/>
            <person name="Morin E."/>
            <person name="Murat C."/>
            <person name="Riley R."/>
            <person name="Ohm R."/>
            <person name="Sun H."/>
            <person name="Tunlid A."/>
            <person name="Henrissat B."/>
            <person name="Grigoriev I.V."/>
            <person name="Hibbett D.S."/>
            <person name="Martin F."/>
        </authorList>
    </citation>
    <scope>NUCLEOTIDE SEQUENCE [LARGE SCALE GENOMIC DNA]</scope>
    <source>
        <strain evidence="3">Ve08.2h10</strain>
    </source>
</reference>
<accession>A0A0D0DIL0</accession>
<dbReference type="Proteomes" id="UP000054538">
    <property type="component" value="Unassembled WGS sequence"/>
</dbReference>
<dbReference type="Gene3D" id="3.30.420.10">
    <property type="entry name" value="Ribonuclease H-like superfamily/Ribonuclease H"/>
    <property type="match status" value="1"/>
</dbReference>
<evidence type="ECO:0000313" key="2">
    <source>
        <dbReference type="EMBL" id="KIK90858.1"/>
    </source>
</evidence>
<organism evidence="2 3">
    <name type="scientific">Paxillus rubicundulus Ve08.2h10</name>
    <dbReference type="NCBI Taxonomy" id="930991"/>
    <lineage>
        <taxon>Eukaryota</taxon>
        <taxon>Fungi</taxon>
        <taxon>Dikarya</taxon>
        <taxon>Basidiomycota</taxon>
        <taxon>Agaricomycotina</taxon>
        <taxon>Agaricomycetes</taxon>
        <taxon>Agaricomycetidae</taxon>
        <taxon>Boletales</taxon>
        <taxon>Paxilineae</taxon>
        <taxon>Paxillaceae</taxon>
        <taxon>Paxillus</taxon>
    </lineage>
</organism>
<evidence type="ECO:0008006" key="4">
    <source>
        <dbReference type="Google" id="ProtNLM"/>
    </source>
</evidence>
<feature type="region of interest" description="Disordered" evidence="1">
    <location>
        <begin position="52"/>
        <end position="71"/>
    </location>
</feature>
<dbReference type="InterPro" id="IPR036397">
    <property type="entry name" value="RNaseH_sf"/>
</dbReference>
<dbReference type="OrthoDB" id="2660874at2759"/>
<dbReference type="HOGENOM" id="CLU_033666_15_1_1"/>
<reference evidence="2 3" key="1">
    <citation type="submission" date="2014-04" db="EMBL/GenBank/DDBJ databases">
        <authorList>
            <consortium name="DOE Joint Genome Institute"/>
            <person name="Kuo A."/>
            <person name="Kohler A."/>
            <person name="Jargeat P."/>
            <person name="Nagy L.G."/>
            <person name="Floudas D."/>
            <person name="Copeland A."/>
            <person name="Barry K.W."/>
            <person name="Cichocki N."/>
            <person name="Veneault-Fourrey C."/>
            <person name="LaButti K."/>
            <person name="Lindquist E.A."/>
            <person name="Lipzen A."/>
            <person name="Lundell T."/>
            <person name="Morin E."/>
            <person name="Murat C."/>
            <person name="Sun H."/>
            <person name="Tunlid A."/>
            <person name="Henrissat B."/>
            <person name="Grigoriev I.V."/>
            <person name="Hibbett D.S."/>
            <person name="Martin F."/>
            <person name="Nordberg H.P."/>
            <person name="Cantor M.N."/>
            <person name="Hua S.X."/>
        </authorList>
    </citation>
    <scope>NUCLEOTIDE SEQUENCE [LARGE SCALE GENOMIC DNA]</scope>
    <source>
        <strain evidence="2 3">Ve08.2h10</strain>
    </source>
</reference>
<proteinExistence type="predicted"/>
<protein>
    <recommendedName>
        <fullName evidence="4">Transposase</fullName>
    </recommendedName>
</protein>
<dbReference type="STRING" id="930991.A0A0D0DIL0"/>
<dbReference type="AlphaFoldDB" id="A0A0D0DIL0"/>
<dbReference type="InParanoid" id="A0A0D0DIL0"/>
<dbReference type="EMBL" id="KN825461">
    <property type="protein sequence ID" value="KIK90858.1"/>
    <property type="molecule type" value="Genomic_DNA"/>
</dbReference>
<dbReference type="GO" id="GO:0003676">
    <property type="term" value="F:nucleic acid binding"/>
    <property type="evidence" value="ECO:0007669"/>
    <property type="project" value="InterPro"/>
</dbReference>
<gene>
    <name evidence="2" type="ORF">PAXRUDRAFT_78017</name>
</gene>
<evidence type="ECO:0000256" key="1">
    <source>
        <dbReference type="SAM" id="MobiDB-lite"/>
    </source>
</evidence>
<sequence length="71" mass="7737">KKKGEGLTSREVKGTVKFGGSLMVEGRMGAEQYVAILEGGLLQSMQDSGIPTDEVIFQQDNDPKHTSRRAQ</sequence>
<feature type="non-terminal residue" evidence="2">
    <location>
        <position position="71"/>
    </location>
</feature>
<name>A0A0D0DIL0_9AGAM</name>